<gene>
    <name evidence="1" type="ORF">O4328_17215</name>
    <name evidence="2" type="ORF">Q5707_08120</name>
</gene>
<dbReference type="SUPFAM" id="SSF55961">
    <property type="entry name" value="Bet v1-like"/>
    <property type="match status" value="1"/>
</dbReference>
<dbReference type="EMBL" id="CP130953">
    <property type="protein sequence ID" value="WLF48945.1"/>
    <property type="molecule type" value="Genomic_DNA"/>
</dbReference>
<dbReference type="EMBL" id="JAPWIS010000008">
    <property type="protein sequence ID" value="MCZ4585420.1"/>
    <property type="molecule type" value="Genomic_DNA"/>
</dbReference>
<dbReference type="InterPro" id="IPR023393">
    <property type="entry name" value="START-like_dom_sf"/>
</dbReference>
<sequence>MVRVRGSLDIARPVEEVFDFVADQRNEVRYNPAMTDSIKITDGPIGVGTRFHATILRRGKPLAVIVEYTGFDRPHLLASRSVMKGAVVTGQVRCEPVAGGTRLQWEWEITVPGLARLAGPVVGFIGRRQERAIWTGLARPRSRDRHRLISPPLTRRAGVRSRSGGFRRWCGWCGCRCRLPVRRGQ</sequence>
<dbReference type="Proteomes" id="UP001066327">
    <property type="component" value="Unassembled WGS sequence"/>
</dbReference>
<dbReference type="Pfam" id="PF10604">
    <property type="entry name" value="Polyketide_cyc2"/>
    <property type="match status" value="1"/>
</dbReference>
<evidence type="ECO:0000313" key="1">
    <source>
        <dbReference type="EMBL" id="MCZ4585420.1"/>
    </source>
</evidence>
<evidence type="ECO:0000313" key="4">
    <source>
        <dbReference type="Proteomes" id="UP001231166"/>
    </source>
</evidence>
<dbReference type="Proteomes" id="UP001231166">
    <property type="component" value="Chromosome"/>
</dbReference>
<dbReference type="RefSeq" id="WP_269591413.1">
    <property type="nucleotide sequence ID" value="NZ_CP130953.1"/>
</dbReference>
<dbReference type="InterPro" id="IPR019587">
    <property type="entry name" value="Polyketide_cyclase/dehydratase"/>
</dbReference>
<evidence type="ECO:0000313" key="3">
    <source>
        <dbReference type="Proteomes" id="UP001066327"/>
    </source>
</evidence>
<dbReference type="Gene3D" id="3.30.530.20">
    <property type="match status" value="1"/>
</dbReference>
<name>A0AAX3YKQ7_RHOOP</name>
<dbReference type="AlphaFoldDB" id="A0AAX3YKQ7"/>
<keyword evidence="3" id="KW-1185">Reference proteome</keyword>
<reference evidence="1" key="1">
    <citation type="submission" date="2022-12" db="EMBL/GenBank/DDBJ databases">
        <authorList>
            <person name="Krivoruchko A.V."/>
            <person name="Elkin A."/>
        </authorList>
    </citation>
    <scope>NUCLEOTIDE SEQUENCE</scope>
    <source>
        <strain evidence="1">IEGM 249</strain>
    </source>
</reference>
<protein>
    <submittedName>
        <fullName evidence="2">SRPBCC family protein</fullName>
    </submittedName>
</protein>
<reference evidence="2" key="2">
    <citation type="submission" date="2023-07" db="EMBL/GenBank/DDBJ databases">
        <title>Genomic analysis of Rhodococcus opacus VOC-14 with glycol ethers degradation activity.</title>
        <authorList>
            <person name="Narkevich D.A."/>
            <person name="Hlushen A.M."/>
            <person name="Akhremchuk A.E."/>
            <person name="Sikolenko M.A."/>
            <person name="Valentovich L.N."/>
        </authorList>
    </citation>
    <scope>NUCLEOTIDE SEQUENCE</scope>
    <source>
        <strain evidence="2">VOC-14</strain>
    </source>
</reference>
<organism evidence="2 4">
    <name type="scientific">Rhodococcus opacus</name>
    <name type="common">Nocardia opaca</name>
    <dbReference type="NCBI Taxonomy" id="37919"/>
    <lineage>
        <taxon>Bacteria</taxon>
        <taxon>Bacillati</taxon>
        <taxon>Actinomycetota</taxon>
        <taxon>Actinomycetes</taxon>
        <taxon>Mycobacteriales</taxon>
        <taxon>Nocardiaceae</taxon>
        <taxon>Rhodococcus</taxon>
    </lineage>
</organism>
<evidence type="ECO:0000313" key="2">
    <source>
        <dbReference type="EMBL" id="WLF48945.1"/>
    </source>
</evidence>
<proteinExistence type="predicted"/>
<accession>A0AAX3YKQ7</accession>